<dbReference type="Proteomes" id="UP000193648">
    <property type="component" value="Unassembled WGS sequence"/>
</dbReference>
<dbReference type="EMBL" id="MCFF01000023">
    <property type="protein sequence ID" value="ORZ13312.1"/>
    <property type="molecule type" value="Genomic_DNA"/>
</dbReference>
<feature type="compositionally biased region" description="Polar residues" evidence="1">
    <location>
        <begin position="67"/>
        <end position="88"/>
    </location>
</feature>
<feature type="compositionally biased region" description="Low complexity" evidence="1">
    <location>
        <begin position="89"/>
        <end position="102"/>
    </location>
</feature>
<dbReference type="RefSeq" id="XP_021880393.1">
    <property type="nucleotide sequence ID" value="XM_022028867.1"/>
</dbReference>
<dbReference type="AlphaFoldDB" id="A0A1Y2GP47"/>
<evidence type="ECO:0000313" key="2">
    <source>
        <dbReference type="EMBL" id="ORZ13312.1"/>
    </source>
</evidence>
<sequence length="223" mass="24662">MNPTRSSYVEYGTGNMLNLDAGTIKRKIDSNEYDDEINQEVQPNGKRACSTLNQVKQFSPFGSTFSHQTLHSTSNGQAWPQPHTSNPPAFSNTATFNSSTATHADPSTQSSVFIAPSSMDIDMELTPTTARDSSSILQNPNTFHNSAASSLVNQKSHHTNNNYNNSSNTNGNTQNEYVPVHGRSMEIPSYTRAPLNEVRKYRDQRWSSCIYGTDSRIGQGMMI</sequence>
<name>A0A1Y2GP47_9FUNG</name>
<organism evidence="2 3">
    <name type="scientific">Lobosporangium transversale</name>
    <dbReference type="NCBI Taxonomy" id="64571"/>
    <lineage>
        <taxon>Eukaryota</taxon>
        <taxon>Fungi</taxon>
        <taxon>Fungi incertae sedis</taxon>
        <taxon>Mucoromycota</taxon>
        <taxon>Mortierellomycotina</taxon>
        <taxon>Mortierellomycetes</taxon>
        <taxon>Mortierellales</taxon>
        <taxon>Mortierellaceae</taxon>
        <taxon>Lobosporangium</taxon>
    </lineage>
</organism>
<evidence type="ECO:0000313" key="3">
    <source>
        <dbReference type="Proteomes" id="UP000193648"/>
    </source>
</evidence>
<gene>
    <name evidence="2" type="ORF">BCR41DRAFT_397122</name>
</gene>
<dbReference type="GeneID" id="33570710"/>
<feature type="region of interest" description="Disordered" evidence="1">
    <location>
        <begin position="67"/>
        <end position="110"/>
    </location>
</feature>
<reference evidence="2 3" key="1">
    <citation type="submission" date="2016-07" db="EMBL/GenBank/DDBJ databases">
        <title>Pervasive Adenine N6-methylation of Active Genes in Fungi.</title>
        <authorList>
            <consortium name="DOE Joint Genome Institute"/>
            <person name="Mondo S.J."/>
            <person name="Dannebaum R.O."/>
            <person name="Kuo R.C."/>
            <person name="Labutti K."/>
            <person name="Haridas S."/>
            <person name="Kuo A."/>
            <person name="Salamov A."/>
            <person name="Ahrendt S.R."/>
            <person name="Lipzen A."/>
            <person name="Sullivan W."/>
            <person name="Andreopoulos W.B."/>
            <person name="Clum A."/>
            <person name="Lindquist E."/>
            <person name="Daum C."/>
            <person name="Ramamoorthy G.K."/>
            <person name="Gryganskyi A."/>
            <person name="Culley D."/>
            <person name="Magnuson J.K."/>
            <person name="James T.Y."/>
            <person name="O'Malley M.A."/>
            <person name="Stajich J.E."/>
            <person name="Spatafora J.W."/>
            <person name="Visel A."/>
            <person name="Grigoriev I.V."/>
        </authorList>
    </citation>
    <scope>NUCLEOTIDE SEQUENCE [LARGE SCALE GENOMIC DNA]</scope>
    <source>
        <strain evidence="2 3">NRRL 3116</strain>
    </source>
</reference>
<dbReference type="OrthoDB" id="2413181at2759"/>
<comment type="caution">
    <text evidence="2">The sequence shown here is derived from an EMBL/GenBank/DDBJ whole genome shotgun (WGS) entry which is preliminary data.</text>
</comment>
<evidence type="ECO:0000256" key="1">
    <source>
        <dbReference type="SAM" id="MobiDB-lite"/>
    </source>
</evidence>
<dbReference type="InParanoid" id="A0A1Y2GP47"/>
<keyword evidence="3" id="KW-1185">Reference proteome</keyword>
<accession>A0A1Y2GP47</accession>
<protein>
    <submittedName>
        <fullName evidence="2">Uncharacterized protein</fullName>
    </submittedName>
</protein>
<proteinExistence type="predicted"/>